<accession>A0A1Q3EEP0</accession>
<reference evidence="1 2" key="1">
    <citation type="submission" date="2016-08" db="EMBL/GenBank/DDBJ databases">
        <authorList>
            <consortium name="Lentinula edodes genome sequencing consortium"/>
            <person name="Sakamoto Y."/>
            <person name="Nakade K."/>
            <person name="Sato S."/>
            <person name="Yoshida Y."/>
            <person name="Miyazaki K."/>
            <person name="Natsume S."/>
            <person name="Konno N."/>
        </authorList>
    </citation>
    <scope>NUCLEOTIDE SEQUENCE [LARGE SCALE GENOMIC DNA]</scope>
    <source>
        <strain evidence="1 2">NBRC 111202</strain>
    </source>
</reference>
<dbReference type="AlphaFoldDB" id="A0A1Q3EEP0"/>
<sequence length="127" mass="14397">MNVLLRVYCLAKLTQHGHQEAEAGPQVAKARLRFPIVKQACICLHTETQMPASIISVAPTKPLCNGLGRKFIRVRVRLQPFPSFHLRRDLFDPDRKLFFCGSPEKQTCPNSLYAEVCHAVPAYPRLQ</sequence>
<proteinExistence type="predicted"/>
<dbReference type="EMBL" id="BDGU01000264">
    <property type="protein sequence ID" value="GAW05680.1"/>
    <property type="molecule type" value="Genomic_DNA"/>
</dbReference>
<dbReference type="Proteomes" id="UP000188533">
    <property type="component" value="Unassembled WGS sequence"/>
</dbReference>
<name>A0A1Q3EEP0_LENED</name>
<gene>
    <name evidence="1" type="ORF">LENED_007554</name>
</gene>
<comment type="caution">
    <text evidence="1">The sequence shown here is derived from an EMBL/GenBank/DDBJ whole genome shotgun (WGS) entry which is preliminary data.</text>
</comment>
<organism evidence="1 2">
    <name type="scientific">Lentinula edodes</name>
    <name type="common">Shiitake mushroom</name>
    <name type="synonym">Lentinus edodes</name>
    <dbReference type="NCBI Taxonomy" id="5353"/>
    <lineage>
        <taxon>Eukaryota</taxon>
        <taxon>Fungi</taxon>
        <taxon>Dikarya</taxon>
        <taxon>Basidiomycota</taxon>
        <taxon>Agaricomycotina</taxon>
        <taxon>Agaricomycetes</taxon>
        <taxon>Agaricomycetidae</taxon>
        <taxon>Agaricales</taxon>
        <taxon>Marasmiineae</taxon>
        <taxon>Omphalotaceae</taxon>
        <taxon>Lentinula</taxon>
    </lineage>
</organism>
<evidence type="ECO:0000313" key="1">
    <source>
        <dbReference type="EMBL" id="GAW05680.1"/>
    </source>
</evidence>
<keyword evidence="2" id="KW-1185">Reference proteome</keyword>
<protein>
    <submittedName>
        <fullName evidence="1">Uncharacterized protein</fullName>
    </submittedName>
</protein>
<evidence type="ECO:0000313" key="2">
    <source>
        <dbReference type="Proteomes" id="UP000188533"/>
    </source>
</evidence>
<reference evidence="1 2" key="2">
    <citation type="submission" date="2017-02" db="EMBL/GenBank/DDBJ databases">
        <title>A genome survey and senescence transcriptome analysis in Lentinula edodes.</title>
        <authorList>
            <person name="Sakamoto Y."/>
            <person name="Nakade K."/>
            <person name="Sato S."/>
            <person name="Yoshida Y."/>
            <person name="Miyazaki K."/>
            <person name="Natsume S."/>
            <person name="Konno N."/>
        </authorList>
    </citation>
    <scope>NUCLEOTIDE SEQUENCE [LARGE SCALE GENOMIC DNA]</scope>
    <source>
        <strain evidence="1 2">NBRC 111202</strain>
    </source>
</reference>